<evidence type="ECO:0000313" key="3">
    <source>
        <dbReference type="EMBL" id="MFD0705606.1"/>
    </source>
</evidence>
<dbReference type="RefSeq" id="WP_377939404.1">
    <property type="nucleotide sequence ID" value="NZ_JBHTHQ010000025.1"/>
</dbReference>
<keyword evidence="4" id="KW-1185">Reference proteome</keyword>
<feature type="domain" description="HTH cro/C1-type" evidence="2">
    <location>
        <begin position="33"/>
        <end position="76"/>
    </location>
</feature>
<accession>A0ABW2YAJ2</accession>
<dbReference type="InterPro" id="IPR008003">
    <property type="entry name" value="DUF739"/>
</dbReference>
<reference evidence="4" key="1">
    <citation type="journal article" date="2019" name="Int. J. Syst. Evol. Microbiol.">
        <title>The Global Catalogue of Microorganisms (GCM) 10K type strain sequencing project: providing services to taxonomists for standard genome sequencing and annotation.</title>
        <authorList>
            <consortium name="The Broad Institute Genomics Platform"/>
            <consortium name="The Broad Institute Genome Sequencing Center for Infectious Disease"/>
            <person name="Wu L."/>
            <person name="Ma J."/>
        </authorList>
    </citation>
    <scope>NUCLEOTIDE SEQUENCE [LARGE SCALE GENOMIC DNA]</scope>
    <source>
        <strain evidence="4">CCM 8604</strain>
    </source>
</reference>
<feature type="region of interest" description="Disordered" evidence="1">
    <location>
        <begin position="100"/>
        <end position="119"/>
    </location>
</feature>
<dbReference type="Proteomes" id="UP001597036">
    <property type="component" value="Unassembled WGS sequence"/>
</dbReference>
<gene>
    <name evidence="3" type="ORF">ACFQY8_07610</name>
</gene>
<dbReference type="InterPro" id="IPR010982">
    <property type="entry name" value="Lambda_DNA-bd_dom_sf"/>
</dbReference>
<dbReference type="SUPFAM" id="SSF47413">
    <property type="entry name" value="lambda repressor-like DNA-binding domains"/>
    <property type="match status" value="1"/>
</dbReference>
<protein>
    <submittedName>
        <fullName evidence="3">Helix-turn-helix domain-containing protein</fullName>
    </submittedName>
</protein>
<evidence type="ECO:0000259" key="2">
    <source>
        <dbReference type="PROSITE" id="PS50943"/>
    </source>
</evidence>
<dbReference type="InterPro" id="IPR001387">
    <property type="entry name" value="Cro/C1-type_HTH"/>
</dbReference>
<feature type="compositionally biased region" description="Basic and acidic residues" evidence="1">
    <location>
        <begin position="101"/>
        <end position="111"/>
    </location>
</feature>
<dbReference type="PROSITE" id="PS50943">
    <property type="entry name" value="HTH_CROC1"/>
    <property type="match status" value="1"/>
</dbReference>
<proteinExistence type="predicted"/>
<dbReference type="CDD" id="cd00093">
    <property type="entry name" value="HTH_XRE"/>
    <property type="match status" value="1"/>
</dbReference>
<organism evidence="3 4">
    <name type="scientific">Alloscardovia venturai</name>
    <dbReference type="NCBI Taxonomy" id="1769421"/>
    <lineage>
        <taxon>Bacteria</taxon>
        <taxon>Bacillati</taxon>
        <taxon>Actinomycetota</taxon>
        <taxon>Actinomycetes</taxon>
        <taxon>Bifidobacteriales</taxon>
        <taxon>Bifidobacteriaceae</taxon>
        <taxon>Alloscardovia</taxon>
    </lineage>
</organism>
<evidence type="ECO:0000256" key="1">
    <source>
        <dbReference type="SAM" id="MobiDB-lite"/>
    </source>
</evidence>
<dbReference type="SMART" id="SM00530">
    <property type="entry name" value="HTH_XRE"/>
    <property type="match status" value="1"/>
</dbReference>
<sequence length="140" mass="15734">MKKNIEPTESSAQMQTIITDNIRLRYTLSGCDQYEFADALHISRSNVSQKLNGRVRWTLDDLANAAEFFSVSPADLLSTESIQSLLPNKIATTAPRYLINPEDRDATDSHRSQSQLHRQATRINGIKKCPHTDSNCEPTT</sequence>
<evidence type="ECO:0000313" key="4">
    <source>
        <dbReference type="Proteomes" id="UP001597036"/>
    </source>
</evidence>
<dbReference type="Pfam" id="PF05339">
    <property type="entry name" value="DUF739"/>
    <property type="match status" value="1"/>
</dbReference>
<comment type="caution">
    <text evidence="3">The sequence shown here is derived from an EMBL/GenBank/DDBJ whole genome shotgun (WGS) entry which is preliminary data.</text>
</comment>
<dbReference type="Gene3D" id="1.10.260.40">
    <property type="entry name" value="lambda repressor-like DNA-binding domains"/>
    <property type="match status" value="1"/>
</dbReference>
<dbReference type="EMBL" id="JBHTHQ010000025">
    <property type="protein sequence ID" value="MFD0705606.1"/>
    <property type="molecule type" value="Genomic_DNA"/>
</dbReference>
<name>A0ABW2YAJ2_9BIFI</name>